<feature type="compositionally biased region" description="Acidic residues" evidence="1">
    <location>
        <begin position="303"/>
        <end position="320"/>
    </location>
</feature>
<dbReference type="EMBL" id="JAWLJX010000001">
    <property type="protein sequence ID" value="MDV6261029.1"/>
    <property type="molecule type" value="Genomic_DNA"/>
</dbReference>
<dbReference type="RefSeq" id="WP_317563720.1">
    <property type="nucleotide sequence ID" value="NZ_JAWLJX010000001.1"/>
</dbReference>
<feature type="chain" id="PRO_5047101523" evidence="2">
    <location>
        <begin position="24"/>
        <end position="320"/>
    </location>
</feature>
<accession>A0ABU4BA13</accession>
<proteinExistence type="predicted"/>
<keyword evidence="4" id="KW-1185">Reference proteome</keyword>
<name>A0ABU4BA13_9NOCA</name>
<feature type="compositionally biased region" description="Polar residues" evidence="1">
    <location>
        <begin position="285"/>
        <end position="296"/>
    </location>
</feature>
<organism evidence="3 4">
    <name type="scientific">Rhodococcoides yunnanense</name>
    <dbReference type="NCBI Taxonomy" id="278209"/>
    <lineage>
        <taxon>Bacteria</taxon>
        <taxon>Bacillati</taxon>
        <taxon>Actinomycetota</taxon>
        <taxon>Actinomycetes</taxon>
        <taxon>Mycobacteriales</taxon>
        <taxon>Nocardiaceae</taxon>
        <taxon>Rhodococcoides</taxon>
    </lineage>
</organism>
<dbReference type="PROSITE" id="PS51257">
    <property type="entry name" value="PROKAR_LIPOPROTEIN"/>
    <property type="match status" value="1"/>
</dbReference>
<feature type="region of interest" description="Disordered" evidence="1">
    <location>
        <begin position="285"/>
        <end position="320"/>
    </location>
</feature>
<sequence>MVFRRSRLVALACGVVVLATVGACGTGDTADEQPPVEAVANPYLRGNTCTPDGLTDENVDPARRLTELSRTAGELLLVNGIVPGPDLAVDGQLTSSQAADRASTVPGDASIAEALWIAAPSPDTGLDPIRDTADYYAADAQHISTFEVTEQSLNRMLGPNWSSVIEVVEEFAGDGYEQYVEAVRDAPPMRASDAAAIRAQLRAAAVDAGLESQWETAQSIVPIYFQSCTSSSDAAGHDVDLSSSVLGEILAADAVGAAFAETIGPSDSTEPLALGLQIVLGTDPNSAGDSQLTKNYDPNEILSPEDVDLMEAEEPSLDGP</sequence>
<evidence type="ECO:0000256" key="2">
    <source>
        <dbReference type="SAM" id="SignalP"/>
    </source>
</evidence>
<comment type="caution">
    <text evidence="3">The sequence shown here is derived from an EMBL/GenBank/DDBJ whole genome shotgun (WGS) entry which is preliminary data.</text>
</comment>
<reference evidence="3 4" key="1">
    <citation type="submission" date="2023-10" db="EMBL/GenBank/DDBJ databases">
        <title>Development of a sustainable strategy for remediation of hydrocarbon-contaminated territories based on the waste exchange concept.</title>
        <authorList>
            <person name="Krivoruchko A."/>
        </authorList>
    </citation>
    <scope>NUCLEOTIDE SEQUENCE [LARGE SCALE GENOMIC DNA]</scope>
    <source>
        <strain evidence="3 4">IEGM 1323</strain>
    </source>
</reference>
<evidence type="ECO:0000256" key="1">
    <source>
        <dbReference type="SAM" id="MobiDB-lite"/>
    </source>
</evidence>
<protein>
    <submittedName>
        <fullName evidence="3">Uncharacterized protein</fullName>
    </submittedName>
</protein>
<feature type="signal peptide" evidence="2">
    <location>
        <begin position="1"/>
        <end position="23"/>
    </location>
</feature>
<dbReference type="Proteomes" id="UP001185755">
    <property type="component" value="Unassembled WGS sequence"/>
</dbReference>
<keyword evidence="2" id="KW-0732">Signal</keyword>
<evidence type="ECO:0000313" key="3">
    <source>
        <dbReference type="EMBL" id="MDV6261029.1"/>
    </source>
</evidence>
<evidence type="ECO:0000313" key="4">
    <source>
        <dbReference type="Proteomes" id="UP001185755"/>
    </source>
</evidence>
<gene>
    <name evidence="3" type="ORF">R3P96_06715</name>
</gene>